<dbReference type="AlphaFoldDB" id="A0A9P5ZCU3"/>
<feature type="transmembrane region" description="Helical" evidence="1">
    <location>
        <begin position="222"/>
        <end position="245"/>
    </location>
</feature>
<dbReference type="EMBL" id="MU155146">
    <property type="protein sequence ID" value="KAF9484139.1"/>
    <property type="molecule type" value="Genomic_DNA"/>
</dbReference>
<feature type="transmembrane region" description="Helical" evidence="1">
    <location>
        <begin position="171"/>
        <end position="194"/>
    </location>
</feature>
<evidence type="ECO:0000259" key="2">
    <source>
        <dbReference type="Pfam" id="PF20153"/>
    </source>
</evidence>
<keyword evidence="1" id="KW-0472">Membrane</keyword>
<keyword evidence="1" id="KW-0812">Transmembrane</keyword>
<feature type="transmembrane region" description="Helical" evidence="1">
    <location>
        <begin position="257"/>
        <end position="281"/>
    </location>
</feature>
<sequence length="282" mass="31225">MSTFRPYVNVTAYNTPKGEPHAVVSLSFANIRVRHFRGSRDAQCCPKHAVLGSIQPLDDPYVPKHGLPTPVDDPWETVLKPELDADTARCSVWKEEVQNLLIFAGLFSAVVTAFIVESYKFLQPDPNDTIIGLLFHIANSLNNTAPFPPSIDPVSIVTPFSRTSRSVRLNILWLLSLILSLTTVLIGTISLQWLRQHQSYPNFSAKEKVAILHMRLQALDEWYVPHIFAGLPLLLQGALALFLIGMIDFSFPLGPKIVISVAIIVGFTLLFLGATTVLSSLQ</sequence>
<proteinExistence type="predicted"/>
<feature type="domain" description="DUF6535" evidence="2">
    <location>
        <begin position="75"/>
        <end position="251"/>
    </location>
</feature>
<evidence type="ECO:0000256" key="1">
    <source>
        <dbReference type="SAM" id="Phobius"/>
    </source>
</evidence>
<accession>A0A9P5ZCU3</accession>
<evidence type="ECO:0000313" key="3">
    <source>
        <dbReference type="EMBL" id="KAF9484139.1"/>
    </source>
</evidence>
<dbReference type="Proteomes" id="UP000807469">
    <property type="component" value="Unassembled WGS sequence"/>
</dbReference>
<evidence type="ECO:0000313" key="4">
    <source>
        <dbReference type="Proteomes" id="UP000807469"/>
    </source>
</evidence>
<comment type="caution">
    <text evidence="3">The sequence shown here is derived from an EMBL/GenBank/DDBJ whole genome shotgun (WGS) entry which is preliminary data.</text>
</comment>
<gene>
    <name evidence="3" type="ORF">BDN70DRAFT_798299</name>
</gene>
<keyword evidence="1" id="KW-1133">Transmembrane helix</keyword>
<keyword evidence="4" id="KW-1185">Reference proteome</keyword>
<dbReference type="Pfam" id="PF20153">
    <property type="entry name" value="DUF6535"/>
    <property type="match status" value="1"/>
</dbReference>
<protein>
    <recommendedName>
        <fullName evidence="2">DUF6535 domain-containing protein</fullName>
    </recommendedName>
</protein>
<feature type="non-terminal residue" evidence="3">
    <location>
        <position position="282"/>
    </location>
</feature>
<dbReference type="OrthoDB" id="3235960at2759"/>
<organism evidence="3 4">
    <name type="scientific">Pholiota conissans</name>
    <dbReference type="NCBI Taxonomy" id="109636"/>
    <lineage>
        <taxon>Eukaryota</taxon>
        <taxon>Fungi</taxon>
        <taxon>Dikarya</taxon>
        <taxon>Basidiomycota</taxon>
        <taxon>Agaricomycotina</taxon>
        <taxon>Agaricomycetes</taxon>
        <taxon>Agaricomycetidae</taxon>
        <taxon>Agaricales</taxon>
        <taxon>Agaricineae</taxon>
        <taxon>Strophariaceae</taxon>
        <taxon>Pholiota</taxon>
    </lineage>
</organism>
<name>A0A9P5ZCU3_9AGAR</name>
<reference evidence="3" key="1">
    <citation type="submission" date="2020-11" db="EMBL/GenBank/DDBJ databases">
        <authorList>
            <consortium name="DOE Joint Genome Institute"/>
            <person name="Ahrendt S."/>
            <person name="Riley R."/>
            <person name="Andreopoulos W."/>
            <person name="Labutti K."/>
            <person name="Pangilinan J."/>
            <person name="Ruiz-Duenas F.J."/>
            <person name="Barrasa J.M."/>
            <person name="Sanchez-Garcia M."/>
            <person name="Camarero S."/>
            <person name="Miyauchi S."/>
            <person name="Serrano A."/>
            <person name="Linde D."/>
            <person name="Babiker R."/>
            <person name="Drula E."/>
            <person name="Ayuso-Fernandez I."/>
            <person name="Pacheco R."/>
            <person name="Padilla G."/>
            <person name="Ferreira P."/>
            <person name="Barriuso J."/>
            <person name="Kellner H."/>
            <person name="Castanera R."/>
            <person name="Alfaro M."/>
            <person name="Ramirez L."/>
            <person name="Pisabarro A.G."/>
            <person name="Kuo A."/>
            <person name="Tritt A."/>
            <person name="Lipzen A."/>
            <person name="He G."/>
            <person name="Yan M."/>
            <person name="Ng V."/>
            <person name="Cullen D."/>
            <person name="Martin F."/>
            <person name="Rosso M.-N."/>
            <person name="Henrissat B."/>
            <person name="Hibbett D."/>
            <person name="Martinez A.T."/>
            <person name="Grigoriev I.V."/>
        </authorList>
    </citation>
    <scope>NUCLEOTIDE SEQUENCE</scope>
    <source>
        <strain evidence="3">CIRM-BRFM 674</strain>
    </source>
</reference>
<dbReference type="InterPro" id="IPR045338">
    <property type="entry name" value="DUF6535"/>
</dbReference>